<feature type="domain" description="Tyr recombinase" evidence="4">
    <location>
        <begin position="195"/>
        <end position="366"/>
    </location>
</feature>
<dbReference type="GO" id="GO:0015074">
    <property type="term" value="P:DNA integration"/>
    <property type="evidence" value="ECO:0007669"/>
    <property type="project" value="InterPro"/>
</dbReference>
<dbReference type="InterPro" id="IPR011010">
    <property type="entry name" value="DNA_brk_join_enz"/>
</dbReference>
<keyword evidence="3" id="KW-0233">DNA recombination</keyword>
<dbReference type="InterPro" id="IPR002104">
    <property type="entry name" value="Integrase_catalytic"/>
</dbReference>
<dbReference type="Gene3D" id="1.10.443.10">
    <property type="entry name" value="Intergrase catalytic core"/>
    <property type="match status" value="1"/>
</dbReference>
<evidence type="ECO:0000259" key="4">
    <source>
        <dbReference type="PROSITE" id="PS51898"/>
    </source>
</evidence>
<reference evidence="5 6" key="1">
    <citation type="submission" date="2020-02" db="EMBL/GenBank/DDBJ databases">
        <title>Comparative genomics of sulfur disproportionating microorganisms.</title>
        <authorList>
            <person name="Ward L.M."/>
            <person name="Bertran E."/>
            <person name="Johnston D.T."/>
        </authorList>
    </citation>
    <scope>NUCLEOTIDE SEQUENCE [LARGE SCALE GENOMIC DNA]</scope>
    <source>
        <strain evidence="5 6">DSM 3696</strain>
    </source>
</reference>
<sequence length="371" mass="42296">MGVYQRDGRWMVFYHDDSGKRKDKSFGRGPEAFGLAEAFNTAVKSAKTSGTELPDAVSFTSQTRLQDHPFLTFQRTLNNPEESAVRFKDLAKKHLEHLAASGRTQRHIHNVSVLLKNQFLPVLGEKVVDQMTYHGDMLPFIRQFQAESSVTGKPRSQHTVNRYCDYVDAIFNFGLEMGLTKVNPLKGRKKSKETPRDVQLTLEDVKKIMKEAEPHLRWAMEVCFNLGTRPGPSELLSLKWANLDLEKGTAQIYATKNKQFRTVPINPNFIPRLKEMKQAATSEYVVEYRGKRLTTMRKAFNNACERAEIKYSARMYDLRHLFATTLLSKGADLAAVSKMMGHSTVKMTADTYYHYLQGEKERAVSLMPSLS</sequence>
<comment type="similarity">
    <text evidence="1">Belongs to the 'phage' integrase family.</text>
</comment>
<evidence type="ECO:0000313" key="5">
    <source>
        <dbReference type="EMBL" id="NDY58291.1"/>
    </source>
</evidence>
<dbReference type="GO" id="GO:0003677">
    <property type="term" value="F:DNA binding"/>
    <property type="evidence" value="ECO:0007669"/>
    <property type="project" value="UniProtKB-KW"/>
</dbReference>
<gene>
    <name evidence="5" type="ORF">G3N56_16280</name>
</gene>
<evidence type="ECO:0000256" key="3">
    <source>
        <dbReference type="ARBA" id="ARBA00023172"/>
    </source>
</evidence>
<protein>
    <submittedName>
        <fullName evidence="5">Site-specific integrase</fullName>
    </submittedName>
</protein>
<dbReference type="PANTHER" id="PTHR30349">
    <property type="entry name" value="PHAGE INTEGRASE-RELATED"/>
    <property type="match status" value="1"/>
</dbReference>
<dbReference type="SUPFAM" id="SSF56349">
    <property type="entry name" value="DNA breaking-rejoining enzymes"/>
    <property type="match status" value="1"/>
</dbReference>
<evidence type="ECO:0000256" key="2">
    <source>
        <dbReference type="ARBA" id="ARBA00023125"/>
    </source>
</evidence>
<accession>A0A7K3NQ50</accession>
<dbReference type="InterPro" id="IPR010998">
    <property type="entry name" value="Integrase_recombinase_N"/>
</dbReference>
<name>A0A7K3NQ50_9BACT</name>
<organism evidence="5 6">
    <name type="scientific">Desulfolutivibrio sulfodismutans</name>
    <dbReference type="NCBI Taxonomy" id="63561"/>
    <lineage>
        <taxon>Bacteria</taxon>
        <taxon>Pseudomonadati</taxon>
        <taxon>Thermodesulfobacteriota</taxon>
        <taxon>Desulfovibrionia</taxon>
        <taxon>Desulfovibrionales</taxon>
        <taxon>Desulfovibrionaceae</taxon>
        <taxon>Desulfolutivibrio</taxon>
    </lineage>
</organism>
<evidence type="ECO:0000256" key="1">
    <source>
        <dbReference type="ARBA" id="ARBA00008857"/>
    </source>
</evidence>
<dbReference type="RefSeq" id="WP_163303364.1">
    <property type="nucleotide sequence ID" value="NZ_JAAGRQ010000089.1"/>
</dbReference>
<evidence type="ECO:0000313" key="6">
    <source>
        <dbReference type="Proteomes" id="UP000469724"/>
    </source>
</evidence>
<keyword evidence="2" id="KW-0238">DNA-binding</keyword>
<dbReference type="InterPro" id="IPR013762">
    <property type="entry name" value="Integrase-like_cat_sf"/>
</dbReference>
<dbReference type="Gene3D" id="1.10.150.130">
    <property type="match status" value="1"/>
</dbReference>
<dbReference type="Proteomes" id="UP000469724">
    <property type="component" value="Unassembled WGS sequence"/>
</dbReference>
<dbReference type="Pfam" id="PF00589">
    <property type="entry name" value="Phage_integrase"/>
    <property type="match status" value="1"/>
</dbReference>
<dbReference type="PANTHER" id="PTHR30349:SF64">
    <property type="entry name" value="PROPHAGE INTEGRASE INTD-RELATED"/>
    <property type="match status" value="1"/>
</dbReference>
<dbReference type="GO" id="GO:0006310">
    <property type="term" value="P:DNA recombination"/>
    <property type="evidence" value="ECO:0007669"/>
    <property type="project" value="UniProtKB-KW"/>
</dbReference>
<dbReference type="InterPro" id="IPR050090">
    <property type="entry name" value="Tyrosine_recombinase_XerCD"/>
</dbReference>
<keyword evidence="6" id="KW-1185">Reference proteome</keyword>
<dbReference type="EMBL" id="JAAGRQ010000089">
    <property type="protein sequence ID" value="NDY58291.1"/>
    <property type="molecule type" value="Genomic_DNA"/>
</dbReference>
<dbReference type="PROSITE" id="PS51898">
    <property type="entry name" value="TYR_RECOMBINASE"/>
    <property type="match status" value="1"/>
</dbReference>
<dbReference type="CDD" id="cd00796">
    <property type="entry name" value="INT_Rci_Hp1_C"/>
    <property type="match status" value="1"/>
</dbReference>
<proteinExistence type="inferred from homology"/>
<dbReference type="AlphaFoldDB" id="A0A7K3NQ50"/>
<comment type="caution">
    <text evidence="5">The sequence shown here is derived from an EMBL/GenBank/DDBJ whole genome shotgun (WGS) entry which is preliminary data.</text>
</comment>